<proteinExistence type="predicted"/>
<dbReference type="GO" id="GO:0005737">
    <property type="term" value="C:cytoplasm"/>
    <property type="evidence" value="ECO:0007669"/>
    <property type="project" value="TreeGrafter"/>
</dbReference>
<reference evidence="3 4" key="1">
    <citation type="submission" date="2016-04" db="EMBL/GenBank/DDBJ databases">
        <title>Genome analyses suggest a sexual origin of heterokaryosis in a supposedly ancient asexual fungus.</title>
        <authorList>
            <person name="Ropars J."/>
            <person name="Sedzielewska K."/>
            <person name="Noel J."/>
            <person name="Charron P."/>
            <person name="Farinelli L."/>
            <person name="Marton T."/>
            <person name="Kruger M."/>
            <person name="Pelin A."/>
            <person name="Brachmann A."/>
            <person name="Corradi N."/>
        </authorList>
    </citation>
    <scope>NUCLEOTIDE SEQUENCE [LARGE SCALE GENOMIC DNA]</scope>
    <source>
        <strain evidence="3 4">A5</strain>
    </source>
</reference>
<evidence type="ECO:0000313" key="4">
    <source>
        <dbReference type="Proteomes" id="UP000232722"/>
    </source>
</evidence>
<dbReference type="InterPro" id="IPR027107">
    <property type="entry name" value="Tuberin/Ral-act_asu"/>
</dbReference>
<dbReference type="PANTHER" id="PTHR10063:SF11">
    <property type="entry name" value="RHO GTPASE-ACTIVATING PROTEIN CG5521-RELATED"/>
    <property type="match status" value="1"/>
</dbReference>
<dbReference type="SUPFAM" id="SSF111347">
    <property type="entry name" value="Rap/Ran-GAP"/>
    <property type="match status" value="1"/>
</dbReference>
<dbReference type="Proteomes" id="UP000232722">
    <property type="component" value="Unassembled WGS sequence"/>
</dbReference>
<sequence>MPTDPTDLKQLRKKRHIGNDHVHIIWNEHYREYRKSTIGGDFGNVQIIISPLSTNTGSQNIELYNVEVYRDNKIPPFGPLLNGMVVTKNLLGPLVRMTAINAFRASINTTYQHPYLQRSSDINMIMSKYKKSSKNNNSYESFISKNFFTNDLPI</sequence>
<dbReference type="Gene3D" id="3.40.50.11210">
    <property type="entry name" value="Rap/Ran-GAP"/>
    <property type="match status" value="1"/>
</dbReference>
<reference evidence="3 4" key="2">
    <citation type="submission" date="2017-09" db="EMBL/GenBank/DDBJ databases">
        <title>Extensive intraspecific genome diversity in a model arbuscular mycorrhizal fungus.</title>
        <authorList>
            <person name="Chen E.C."/>
            <person name="Morin E."/>
            <person name="Beaudet D."/>
            <person name="Noel J."/>
            <person name="Ndikumana S."/>
            <person name="Charron P."/>
            <person name="St-Onge C."/>
            <person name="Giorgi J."/>
            <person name="Grigoriev I.V."/>
            <person name="Roux C."/>
            <person name="Martin F.M."/>
            <person name="Corradi N."/>
        </authorList>
    </citation>
    <scope>NUCLEOTIDE SEQUENCE [LARGE SCALE GENOMIC DNA]</scope>
    <source>
        <strain evidence="3 4">A5</strain>
    </source>
</reference>
<accession>A0A2N0QC62</accession>
<evidence type="ECO:0000256" key="1">
    <source>
        <dbReference type="ARBA" id="ARBA00022468"/>
    </source>
</evidence>
<comment type="caution">
    <text evidence="3">The sequence shown here is derived from an EMBL/GenBank/DDBJ whole genome shotgun (WGS) entry which is preliminary data.</text>
</comment>
<dbReference type="EMBL" id="LLXJ01000039">
    <property type="protein sequence ID" value="PKC16676.1"/>
    <property type="molecule type" value="Genomic_DNA"/>
</dbReference>
<protein>
    <recommendedName>
        <fullName evidence="2">Rap-GAP domain-containing protein</fullName>
    </recommendedName>
</protein>
<evidence type="ECO:0000259" key="2">
    <source>
        <dbReference type="PROSITE" id="PS50085"/>
    </source>
</evidence>
<keyword evidence="1" id="KW-0343">GTPase activation</keyword>
<dbReference type="VEuPathDB" id="FungiDB:FUN_014865"/>
<dbReference type="PROSITE" id="PS50085">
    <property type="entry name" value="RAPGAP"/>
    <property type="match status" value="1"/>
</dbReference>
<dbReference type="VEuPathDB" id="FungiDB:RhiirA1_363742"/>
<dbReference type="InterPro" id="IPR035974">
    <property type="entry name" value="Rap/Ran-GAP_sf"/>
</dbReference>
<gene>
    <name evidence="3" type="ORF">RhiirA5_471238</name>
</gene>
<dbReference type="InterPro" id="IPR000331">
    <property type="entry name" value="Rap/Ran_GAP_dom"/>
</dbReference>
<name>A0A2N0QC62_9GLOM</name>
<dbReference type="GO" id="GO:0005634">
    <property type="term" value="C:nucleus"/>
    <property type="evidence" value="ECO:0007669"/>
    <property type="project" value="InterPro"/>
</dbReference>
<evidence type="ECO:0000313" key="3">
    <source>
        <dbReference type="EMBL" id="PKC16676.1"/>
    </source>
</evidence>
<dbReference type="GO" id="GO:0005096">
    <property type="term" value="F:GTPase activator activity"/>
    <property type="evidence" value="ECO:0007669"/>
    <property type="project" value="UniProtKB-KW"/>
</dbReference>
<feature type="domain" description="Rap-GAP" evidence="2">
    <location>
        <begin position="1"/>
        <end position="125"/>
    </location>
</feature>
<dbReference type="GO" id="GO:0051056">
    <property type="term" value="P:regulation of small GTPase mediated signal transduction"/>
    <property type="evidence" value="ECO:0007669"/>
    <property type="project" value="InterPro"/>
</dbReference>
<dbReference type="Pfam" id="PF02145">
    <property type="entry name" value="Rap_GAP"/>
    <property type="match status" value="1"/>
</dbReference>
<organism evidence="3 4">
    <name type="scientific">Rhizophagus irregularis</name>
    <dbReference type="NCBI Taxonomy" id="588596"/>
    <lineage>
        <taxon>Eukaryota</taxon>
        <taxon>Fungi</taxon>
        <taxon>Fungi incertae sedis</taxon>
        <taxon>Mucoromycota</taxon>
        <taxon>Glomeromycotina</taxon>
        <taxon>Glomeromycetes</taxon>
        <taxon>Glomerales</taxon>
        <taxon>Glomeraceae</taxon>
        <taxon>Rhizophagus</taxon>
    </lineage>
</organism>
<dbReference type="AlphaFoldDB" id="A0A2N0QC62"/>
<dbReference type="PANTHER" id="PTHR10063">
    <property type="entry name" value="TUBERIN"/>
    <property type="match status" value="1"/>
</dbReference>